<feature type="region of interest" description="Disordered" evidence="1">
    <location>
        <begin position="182"/>
        <end position="241"/>
    </location>
</feature>
<dbReference type="Gramene" id="Bo1g003660.1">
    <property type="protein sequence ID" value="Bo1g003660.1"/>
    <property type="gene ID" value="Bo1g003660"/>
</dbReference>
<dbReference type="HOGENOM" id="CLU_1153093_0_0_1"/>
<dbReference type="EnsemblPlants" id="Bo1g003660.1">
    <property type="protein sequence ID" value="Bo1g003660.1"/>
    <property type="gene ID" value="Bo1g003660"/>
</dbReference>
<reference evidence="3" key="2">
    <citation type="submission" date="2015-03" db="UniProtKB">
        <authorList>
            <consortium name="EnsemblPlants"/>
        </authorList>
    </citation>
    <scope>IDENTIFICATION</scope>
</reference>
<keyword evidence="4" id="KW-1185">Reference proteome</keyword>
<name>A0A0D3A189_BRAOL</name>
<evidence type="ECO:0000259" key="2">
    <source>
        <dbReference type="Pfam" id="PF10532"/>
    </source>
</evidence>
<feature type="domain" description="MULE transposase N-terminal all-beta" evidence="2">
    <location>
        <begin position="42"/>
        <end position="130"/>
    </location>
</feature>
<dbReference type="AlphaFoldDB" id="A0A0D3A189"/>
<reference evidence="3 4" key="1">
    <citation type="journal article" date="2014" name="Genome Biol.">
        <title>Transcriptome and methylome profiling reveals relics of genome dominance in the mesopolyploid Brassica oleracea.</title>
        <authorList>
            <person name="Parkin I.A."/>
            <person name="Koh C."/>
            <person name="Tang H."/>
            <person name="Robinson S.J."/>
            <person name="Kagale S."/>
            <person name="Clarke W.E."/>
            <person name="Town C.D."/>
            <person name="Nixon J."/>
            <person name="Krishnakumar V."/>
            <person name="Bidwell S.L."/>
            <person name="Denoeud F."/>
            <person name="Belcram H."/>
            <person name="Links M.G."/>
            <person name="Just J."/>
            <person name="Clarke C."/>
            <person name="Bender T."/>
            <person name="Huebert T."/>
            <person name="Mason A.S."/>
            <person name="Pires J.C."/>
            <person name="Barker G."/>
            <person name="Moore J."/>
            <person name="Walley P.G."/>
            <person name="Manoli S."/>
            <person name="Batley J."/>
            <person name="Edwards D."/>
            <person name="Nelson M.N."/>
            <person name="Wang X."/>
            <person name="Paterson A.H."/>
            <person name="King G."/>
            <person name="Bancroft I."/>
            <person name="Chalhoub B."/>
            <person name="Sharpe A.G."/>
        </authorList>
    </citation>
    <scope>NUCLEOTIDE SEQUENCE</scope>
    <source>
        <strain evidence="3 4">cv. TO1000</strain>
    </source>
</reference>
<accession>A0A0D3A189</accession>
<dbReference type="InterPro" id="IPR018290">
    <property type="entry name" value="MULE_transposase_N"/>
</dbReference>
<feature type="compositionally biased region" description="Basic and acidic residues" evidence="1">
    <location>
        <begin position="217"/>
        <end position="241"/>
    </location>
</feature>
<dbReference type="Pfam" id="PF10532">
    <property type="entry name" value="Plant_all_beta"/>
    <property type="match status" value="1"/>
</dbReference>
<protein>
    <recommendedName>
        <fullName evidence="2">MULE transposase N-terminal all-beta domain-containing protein</fullName>
    </recommendedName>
</protein>
<sequence length="241" mass="27265">MDSSGAVVIHFDHGGDRHISTLVIKGRYEEITYSHLVDRICKKMNIDVAATKLQLSYFPLVVDNKRPCYILDDEDVLGYLMEVDKKNRRSVLHVELSEIISENQSNKHFSMNDEIMSDARANYGMVEVEELAIVPQKQSDGTVYPVPHHSSWESYKIPEEIRSQVVFPPYVEKKKGRLQVTRFPSAGEYRRKKKKKYPPLVGENDGSDSDESSSEGSRSKGSGDEGGDNERSGHDGNENNE</sequence>
<dbReference type="Proteomes" id="UP000032141">
    <property type="component" value="Chromosome C1"/>
</dbReference>
<evidence type="ECO:0000256" key="1">
    <source>
        <dbReference type="SAM" id="MobiDB-lite"/>
    </source>
</evidence>
<organism evidence="3 4">
    <name type="scientific">Brassica oleracea var. oleracea</name>
    <dbReference type="NCBI Taxonomy" id="109376"/>
    <lineage>
        <taxon>Eukaryota</taxon>
        <taxon>Viridiplantae</taxon>
        <taxon>Streptophyta</taxon>
        <taxon>Embryophyta</taxon>
        <taxon>Tracheophyta</taxon>
        <taxon>Spermatophyta</taxon>
        <taxon>Magnoliopsida</taxon>
        <taxon>eudicotyledons</taxon>
        <taxon>Gunneridae</taxon>
        <taxon>Pentapetalae</taxon>
        <taxon>rosids</taxon>
        <taxon>malvids</taxon>
        <taxon>Brassicales</taxon>
        <taxon>Brassicaceae</taxon>
        <taxon>Brassiceae</taxon>
        <taxon>Brassica</taxon>
    </lineage>
</organism>
<evidence type="ECO:0000313" key="4">
    <source>
        <dbReference type="Proteomes" id="UP000032141"/>
    </source>
</evidence>
<evidence type="ECO:0000313" key="3">
    <source>
        <dbReference type="EnsemblPlants" id="Bo1g003660.1"/>
    </source>
</evidence>
<proteinExistence type="predicted"/>